<feature type="compositionally biased region" description="Polar residues" evidence="1">
    <location>
        <begin position="36"/>
        <end position="49"/>
    </location>
</feature>
<dbReference type="EMBL" id="BARV01006590">
    <property type="protein sequence ID" value="GAI14885.1"/>
    <property type="molecule type" value="Genomic_DNA"/>
</dbReference>
<feature type="compositionally biased region" description="Basic and acidic residues" evidence="1">
    <location>
        <begin position="62"/>
        <end position="80"/>
    </location>
</feature>
<organism evidence="2">
    <name type="scientific">marine sediment metagenome</name>
    <dbReference type="NCBI Taxonomy" id="412755"/>
    <lineage>
        <taxon>unclassified sequences</taxon>
        <taxon>metagenomes</taxon>
        <taxon>ecological metagenomes</taxon>
    </lineage>
</organism>
<proteinExistence type="predicted"/>
<protein>
    <submittedName>
        <fullName evidence="2">Uncharacterized protein</fullName>
    </submittedName>
</protein>
<dbReference type="AlphaFoldDB" id="X1MJJ3"/>
<evidence type="ECO:0000313" key="2">
    <source>
        <dbReference type="EMBL" id="GAI14885.1"/>
    </source>
</evidence>
<sequence length="80" mass="9025">MTEFPEKILDELVNLKSELKKIESKLDNIIENVKSSSAKGPSVTPTTETVEMRKPSQVVEEQEAKEKVEEKPVEGRIKCP</sequence>
<feature type="region of interest" description="Disordered" evidence="1">
    <location>
        <begin position="36"/>
        <end position="80"/>
    </location>
</feature>
<reference evidence="2" key="1">
    <citation type="journal article" date="2014" name="Front. Microbiol.">
        <title>High frequency of phylogenetically diverse reductive dehalogenase-homologous genes in deep subseafloor sedimentary metagenomes.</title>
        <authorList>
            <person name="Kawai M."/>
            <person name="Futagami T."/>
            <person name="Toyoda A."/>
            <person name="Takaki Y."/>
            <person name="Nishi S."/>
            <person name="Hori S."/>
            <person name="Arai W."/>
            <person name="Tsubouchi T."/>
            <person name="Morono Y."/>
            <person name="Uchiyama I."/>
            <person name="Ito T."/>
            <person name="Fujiyama A."/>
            <person name="Inagaki F."/>
            <person name="Takami H."/>
        </authorList>
    </citation>
    <scope>NUCLEOTIDE SEQUENCE</scope>
    <source>
        <strain evidence="2">Expedition CK06-06</strain>
    </source>
</reference>
<gene>
    <name evidence="2" type="ORF">S06H3_13495</name>
</gene>
<accession>X1MJJ3</accession>
<evidence type="ECO:0000256" key="1">
    <source>
        <dbReference type="SAM" id="MobiDB-lite"/>
    </source>
</evidence>
<comment type="caution">
    <text evidence="2">The sequence shown here is derived from an EMBL/GenBank/DDBJ whole genome shotgun (WGS) entry which is preliminary data.</text>
</comment>
<name>X1MJJ3_9ZZZZ</name>
<feature type="non-terminal residue" evidence="2">
    <location>
        <position position="80"/>
    </location>
</feature>